<proteinExistence type="predicted"/>
<feature type="domain" description="Thioredoxin" evidence="1">
    <location>
        <begin position="44"/>
        <end position="213"/>
    </location>
</feature>
<dbReference type="EMBL" id="FLUL01000001">
    <property type="protein sequence ID" value="SBW05494.1"/>
    <property type="molecule type" value="Genomic_DNA"/>
</dbReference>
<dbReference type="GO" id="GO:0016491">
    <property type="term" value="F:oxidoreductase activity"/>
    <property type="evidence" value="ECO:0007669"/>
    <property type="project" value="InterPro"/>
</dbReference>
<dbReference type="SUPFAM" id="SSF52833">
    <property type="entry name" value="Thioredoxin-like"/>
    <property type="match status" value="1"/>
</dbReference>
<dbReference type="PROSITE" id="PS51352">
    <property type="entry name" value="THIOREDOXIN_2"/>
    <property type="match status" value="1"/>
</dbReference>
<dbReference type="Pfam" id="PF00578">
    <property type="entry name" value="AhpC-TSA"/>
    <property type="match status" value="1"/>
</dbReference>
<dbReference type="InterPro" id="IPR013766">
    <property type="entry name" value="Thioredoxin_domain"/>
</dbReference>
<evidence type="ECO:0000259" key="1">
    <source>
        <dbReference type="PROSITE" id="PS51352"/>
    </source>
</evidence>
<dbReference type="GO" id="GO:0016209">
    <property type="term" value="F:antioxidant activity"/>
    <property type="evidence" value="ECO:0007669"/>
    <property type="project" value="InterPro"/>
</dbReference>
<protein>
    <submittedName>
        <fullName evidence="2">Alkyl hydroperoxide reductase/ Thiol specific antioxidant/ Mal allergen</fullName>
    </submittedName>
</protein>
<dbReference type="RefSeq" id="WP_296950841.1">
    <property type="nucleotide sequence ID" value="NZ_LT599021.1"/>
</dbReference>
<dbReference type="InterPro" id="IPR000866">
    <property type="entry name" value="AhpC/TSA"/>
</dbReference>
<reference evidence="2" key="1">
    <citation type="submission" date="2016-04" db="EMBL/GenBank/DDBJ databases">
        <authorList>
            <person name="Evans L.H."/>
            <person name="Alamgir A."/>
            <person name="Owens N."/>
            <person name="Weber N.D."/>
            <person name="Virtaneva K."/>
            <person name="Barbian K."/>
            <person name="Babar A."/>
            <person name="Rosenke K."/>
        </authorList>
    </citation>
    <scope>NUCLEOTIDE SEQUENCE</scope>
    <source>
        <strain evidence="2">86-2</strain>
    </source>
</reference>
<organism evidence="2">
    <name type="scientific">uncultured Dysgonomonas sp</name>
    <dbReference type="NCBI Taxonomy" id="206096"/>
    <lineage>
        <taxon>Bacteria</taxon>
        <taxon>Pseudomonadati</taxon>
        <taxon>Bacteroidota</taxon>
        <taxon>Bacteroidia</taxon>
        <taxon>Bacteroidales</taxon>
        <taxon>Dysgonomonadaceae</taxon>
        <taxon>Dysgonomonas</taxon>
        <taxon>environmental samples</taxon>
    </lineage>
</organism>
<dbReference type="Gene3D" id="3.40.30.10">
    <property type="entry name" value="Glutaredoxin"/>
    <property type="match status" value="1"/>
</dbReference>
<gene>
    <name evidence="2" type="ORF">KL86DYS2_12801</name>
</gene>
<sequence>MTNLQKQIENLNNEMSSQLPKETLLAFSNSIVDLKNKGIENNCIKEGMKVPRFVLKSVKGTIIDSDNLFGEYDKIVIVFFRGVWCPYCNLELRALQTSLDKIENGKVKLLAVSPQKIKHSLSMMENNEISFDILFDENNVFAQQLDISFQLQDFVVPHYQQLGIDLREYNGDSQNTLPVPAVFVVDKNYNITYSFVDTNYMNRIDIDELIMNL</sequence>
<dbReference type="InterPro" id="IPR050553">
    <property type="entry name" value="Thioredoxin_ResA/DsbE_sf"/>
</dbReference>
<dbReference type="PANTHER" id="PTHR42852">
    <property type="entry name" value="THIOL:DISULFIDE INTERCHANGE PROTEIN DSBE"/>
    <property type="match status" value="1"/>
</dbReference>
<dbReference type="CDD" id="cd02970">
    <property type="entry name" value="PRX_like2"/>
    <property type="match status" value="1"/>
</dbReference>
<dbReference type="PANTHER" id="PTHR42852:SF17">
    <property type="entry name" value="THIOREDOXIN-LIKE PROTEIN HI_1115"/>
    <property type="match status" value="1"/>
</dbReference>
<dbReference type="AlphaFoldDB" id="A0A212K196"/>
<name>A0A212K196_9BACT</name>
<dbReference type="InterPro" id="IPR036249">
    <property type="entry name" value="Thioredoxin-like_sf"/>
</dbReference>
<accession>A0A212K196</accession>
<evidence type="ECO:0000313" key="2">
    <source>
        <dbReference type="EMBL" id="SBW05494.1"/>
    </source>
</evidence>